<keyword evidence="1" id="KW-1133">Transmembrane helix</keyword>
<dbReference type="Proteomes" id="UP000054350">
    <property type="component" value="Unassembled WGS sequence"/>
</dbReference>
<dbReference type="OrthoDB" id="2159869at2759"/>
<dbReference type="STRING" id="578462.A0A0L0SJR0"/>
<dbReference type="EMBL" id="GG745340">
    <property type="protein sequence ID" value="KNE62723.1"/>
    <property type="molecule type" value="Genomic_DNA"/>
</dbReference>
<feature type="domain" description="Cation channel sperm-associated protein subunit beta C-terminal" evidence="2">
    <location>
        <begin position="1076"/>
        <end position="1292"/>
    </location>
</feature>
<dbReference type="InterPro" id="IPR048789">
    <property type="entry name" value="CATSPERB_C"/>
</dbReference>
<dbReference type="Pfam" id="PF15149">
    <property type="entry name" value="CATSPERB_C"/>
    <property type="match status" value="1"/>
</dbReference>
<dbReference type="eggNOG" id="ENOG502QZ5S">
    <property type="taxonomic scope" value="Eukaryota"/>
</dbReference>
<reference evidence="4" key="2">
    <citation type="submission" date="2009-11" db="EMBL/GenBank/DDBJ databases">
        <title>The Genome Sequence of Allomyces macrogynus strain ATCC 38327.</title>
        <authorList>
            <consortium name="The Broad Institute Genome Sequencing Platform"/>
            <person name="Russ C."/>
            <person name="Cuomo C."/>
            <person name="Shea T."/>
            <person name="Young S.K."/>
            <person name="Zeng Q."/>
            <person name="Koehrsen M."/>
            <person name="Haas B."/>
            <person name="Borodovsky M."/>
            <person name="Guigo R."/>
            <person name="Alvarado L."/>
            <person name="Berlin A."/>
            <person name="Borenstein D."/>
            <person name="Chen Z."/>
            <person name="Engels R."/>
            <person name="Freedman E."/>
            <person name="Gellesch M."/>
            <person name="Goldberg J."/>
            <person name="Griggs A."/>
            <person name="Gujja S."/>
            <person name="Heiman D."/>
            <person name="Hepburn T."/>
            <person name="Howarth C."/>
            <person name="Jen D."/>
            <person name="Larson L."/>
            <person name="Lewis B."/>
            <person name="Mehta T."/>
            <person name="Park D."/>
            <person name="Pearson M."/>
            <person name="Roberts A."/>
            <person name="Saif S."/>
            <person name="Shenoy N."/>
            <person name="Sisk P."/>
            <person name="Stolte C."/>
            <person name="Sykes S."/>
            <person name="Walk T."/>
            <person name="White J."/>
            <person name="Yandava C."/>
            <person name="Burger G."/>
            <person name="Gray M.W."/>
            <person name="Holland P.W.H."/>
            <person name="King N."/>
            <person name="Lang F.B.F."/>
            <person name="Roger A.J."/>
            <person name="Ruiz-Trillo I."/>
            <person name="Lander E."/>
            <person name="Nusbaum C."/>
        </authorList>
    </citation>
    <scope>NUCLEOTIDE SEQUENCE [LARGE SCALE GENOMIC DNA]</scope>
    <source>
        <strain evidence="4">ATCC 38327</strain>
    </source>
</reference>
<dbReference type="PANTHER" id="PTHR14705:SF0">
    <property type="entry name" value="CATION CHANNEL SPERM-ASSOCIATED AUXILIARY SUBUNIT BETA"/>
    <property type="match status" value="1"/>
</dbReference>
<dbReference type="PANTHER" id="PTHR14705">
    <property type="entry name" value="CATION CHANNEL SPERM-ASSOCIATED PROTEIN SUBUNIT BETA"/>
    <property type="match status" value="1"/>
</dbReference>
<evidence type="ECO:0000313" key="4">
    <source>
        <dbReference type="Proteomes" id="UP000054350"/>
    </source>
</evidence>
<name>A0A0L0SJR0_ALLM3</name>
<sequence>MIHPERGRHALQIDAVATFSSSVGDAVVVGAASYIDIVLPRPRSGSLYSIVEWGEWPSASRPAISTSTITNAARLTVSYTYQTAGLKTVNVTLTDQPFTWTNASLTDPVGFIALDSDGTPAKTLSMQLQVSTKPVPCYQYAPSVVWSTSPTTGLVQATVSVAILDPRYAGASAPTMFAQQRALTDVLHTLGHAPSLVIRNDTTSWDLVPTYNTTAHTWQAVIDSAVLKSRSEVLVDILPDDLVFMECSVAPASVGVSPPSFMSLAWGLPTLSSASLASLPLTRLRIVQHPCRKDHLLVLPKPNTNNHLLYTTTLFNQITVVDLARLCSTCSSFVVHDLAFTALDTLLIMTSNGLYQASTTFQNIQRLTTGILAIDSGAALQFAHRTCYAPTIILFDATNLYWSSIAESGAAQVTWLSAQQPGGASMEIVTAFMSDASANPLVVLQSTSGPLQCQVADVGTQRMLGTFPSGVGITAVQVHDDDFEMIALGGNQAFMSLDGGLSWDLLVTLPATGVYGQTLAQIAASREKNQYALLTDSNSVLYGRITAQGLLVVPLAQTFNSALSTTPMLATSIFFDAQGHLNRAFYTSSDGTSASIVMIGVPTAAALVDADAVYVPGTTADVAIGAGAMDPRSSSVNLAAWYTGPDAVQLLAVDRSSGALVPGTFSAHDVGMELFSDLGGYLTVDDVSSDGSTCTGTPIVPFTAIPKWDGVTTANVTMTAAPSGSSPISGRSLVDVALDAGAWTSAHVGTTVVLNSLHAVYITQLVSATTVRGVLVSTFTPSFPVTAAETAWEVQDMRGTVAWGMSFDQTLVVAGSSSAIGSTVTVSTQAGKALAFSAGMVNAYVELNGGGMLRIVAVSSATAASAIVLTSMSGLRATFSMANVAVYRGAVVAPGVLVAKTYWSIRPPPCQVADIAFVSNDTTPIFPVMYMTSLDNFVFNASIDWATGSALSSIANHPAASVSMGHLGFTLSRSDLFTSVINAEIQYDRYHPVSMAQLQLDNVDSKVTALVQSAHETSATGIGATLAMRPGPMSLTCPHTAPAVRIINGCHPSYRLFARLPTTKALELDQGLTFVNGDSMIYTLPFNYRPPSAQGIAVPVSEHIYHADPSQPRYHDFFPASKTTGTYKACAGKASRAQCGCTDAQAQSFAVADSDCITQTLAAYHDDQFALSLVLTKDMLAFANVTTNFTMQELNGRTDWCIVPNTDACAGIARTAQTTVVPRTGPAISWGGSELYHFRFTVAIGLYCKLTVDFPVFVINAPSQAGVQQSIMAITAVTFCFWLLAIYLWYSYKQV</sequence>
<keyword evidence="1" id="KW-0472">Membrane</keyword>
<keyword evidence="4" id="KW-1185">Reference proteome</keyword>
<dbReference type="VEuPathDB" id="FungiDB:AMAG_07910"/>
<dbReference type="InterPro" id="IPR028748">
    <property type="entry name" value="CATSPERB"/>
</dbReference>
<feature type="transmembrane region" description="Helical" evidence="1">
    <location>
        <begin position="1271"/>
        <end position="1290"/>
    </location>
</feature>
<evidence type="ECO:0000259" key="2">
    <source>
        <dbReference type="Pfam" id="PF15149"/>
    </source>
</evidence>
<accession>A0A0L0SJR0</accession>
<gene>
    <name evidence="3" type="ORF">AMAG_07910</name>
</gene>
<evidence type="ECO:0000313" key="3">
    <source>
        <dbReference type="EMBL" id="KNE62723.1"/>
    </source>
</evidence>
<organism evidence="3 4">
    <name type="scientific">Allomyces macrogynus (strain ATCC 38327)</name>
    <name type="common">Allomyces javanicus var. macrogynus</name>
    <dbReference type="NCBI Taxonomy" id="578462"/>
    <lineage>
        <taxon>Eukaryota</taxon>
        <taxon>Fungi</taxon>
        <taxon>Fungi incertae sedis</taxon>
        <taxon>Blastocladiomycota</taxon>
        <taxon>Blastocladiomycetes</taxon>
        <taxon>Blastocladiales</taxon>
        <taxon>Blastocladiaceae</taxon>
        <taxon>Allomyces</taxon>
    </lineage>
</organism>
<reference evidence="3 4" key="1">
    <citation type="submission" date="2009-11" db="EMBL/GenBank/DDBJ databases">
        <title>Annotation of Allomyces macrogynus ATCC 38327.</title>
        <authorList>
            <consortium name="The Broad Institute Genome Sequencing Platform"/>
            <person name="Russ C."/>
            <person name="Cuomo C."/>
            <person name="Burger G."/>
            <person name="Gray M.W."/>
            <person name="Holland P.W.H."/>
            <person name="King N."/>
            <person name="Lang F.B.F."/>
            <person name="Roger A.J."/>
            <person name="Ruiz-Trillo I."/>
            <person name="Young S.K."/>
            <person name="Zeng Q."/>
            <person name="Gargeya S."/>
            <person name="Fitzgerald M."/>
            <person name="Haas B."/>
            <person name="Abouelleil A."/>
            <person name="Alvarado L."/>
            <person name="Arachchi H.M."/>
            <person name="Berlin A."/>
            <person name="Chapman S.B."/>
            <person name="Gearin G."/>
            <person name="Goldberg J."/>
            <person name="Griggs A."/>
            <person name="Gujja S."/>
            <person name="Hansen M."/>
            <person name="Heiman D."/>
            <person name="Howarth C."/>
            <person name="Larimer J."/>
            <person name="Lui A."/>
            <person name="MacDonald P.J.P."/>
            <person name="McCowen C."/>
            <person name="Montmayeur A."/>
            <person name="Murphy C."/>
            <person name="Neiman D."/>
            <person name="Pearson M."/>
            <person name="Priest M."/>
            <person name="Roberts A."/>
            <person name="Saif S."/>
            <person name="Shea T."/>
            <person name="Sisk P."/>
            <person name="Stolte C."/>
            <person name="Sykes S."/>
            <person name="Wortman J."/>
            <person name="Nusbaum C."/>
            <person name="Birren B."/>
        </authorList>
    </citation>
    <scope>NUCLEOTIDE SEQUENCE [LARGE SCALE GENOMIC DNA]</scope>
    <source>
        <strain evidence="3 4">ATCC 38327</strain>
    </source>
</reference>
<dbReference type="GO" id="GO:0036128">
    <property type="term" value="C:CatSper complex"/>
    <property type="evidence" value="ECO:0007669"/>
    <property type="project" value="InterPro"/>
</dbReference>
<proteinExistence type="predicted"/>
<protein>
    <recommendedName>
        <fullName evidence="2">Cation channel sperm-associated protein subunit beta C-terminal domain-containing protein</fullName>
    </recommendedName>
</protein>
<keyword evidence="1" id="KW-0812">Transmembrane</keyword>
<evidence type="ECO:0000256" key="1">
    <source>
        <dbReference type="SAM" id="Phobius"/>
    </source>
</evidence>
<dbReference type="GO" id="GO:0005929">
    <property type="term" value="C:cilium"/>
    <property type="evidence" value="ECO:0007669"/>
    <property type="project" value="TreeGrafter"/>
</dbReference>